<dbReference type="PROSITE" id="PS50928">
    <property type="entry name" value="ABC_TM1"/>
    <property type="match status" value="1"/>
</dbReference>
<evidence type="ECO:0000313" key="10">
    <source>
        <dbReference type="Proteomes" id="UP000608579"/>
    </source>
</evidence>
<proteinExistence type="inferred from homology"/>
<feature type="transmembrane region" description="Helical" evidence="7">
    <location>
        <begin position="54"/>
        <end position="75"/>
    </location>
</feature>
<dbReference type="Gene3D" id="1.10.3720.10">
    <property type="entry name" value="MetI-like"/>
    <property type="match status" value="1"/>
</dbReference>
<keyword evidence="4 7" id="KW-0812">Transmembrane</keyword>
<name>A0A832ZX79_CALS0</name>
<reference evidence="9" key="1">
    <citation type="journal article" date="2020" name="ISME J.">
        <title>Gammaproteobacteria mediating utilization of methyl-, sulfur- and petroleum organic compounds in deep ocean hydrothermal plumes.</title>
        <authorList>
            <person name="Zhou Z."/>
            <person name="Liu Y."/>
            <person name="Pan J."/>
            <person name="Cron B.R."/>
            <person name="Toner B.M."/>
            <person name="Anantharaman K."/>
            <person name="Breier J.A."/>
            <person name="Dick G.J."/>
            <person name="Li M."/>
        </authorList>
    </citation>
    <scope>NUCLEOTIDE SEQUENCE</scope>
    <source>
        <strain evidence="9">SZUA-1515</strain>
    </source>
</reference>
<dbReference type="InterPro" id="IPR035906">
    <property type="entry name" value="MetI-like_sf"/>
</dbReference>
<keyword evidence="5 7" id="KW-1133">Transmembrane helix</keyword>
<dbReference type="Proteomes" id="UP000608579">
    <property type="component" value="Unassembled WGS sequence"/>
</dbReference>
<dbReference type="EMBL" id="DQVM01000108">
    <property type="protein sequence ID" value="HIQ30007.1"/>
    <property type="molecule type" value="Genomic_DNA"/>
</dbReference>
<dbReference type="AlphaFoldDB" id="A0A832ZX79"/>
<dbReference type="PANTHER" id="PTHR43005:SF1">
    <property type="entry name" value="SPERMIDINE_PUTRESCINE TRANSPORT SYSTEM PERMEASE PROTEIN"/>
    <property type="match status" value="1"/>
</dbReference>
<keyword evidence="6 7" id="KW-0472">Membrane</keyword>
<feature type="transmembrane region" description="Helical" evidence="7">
    <location>
        <begin position="204"/>
        <end position="227"/>
    </location>
</feature>
<keyword evidence="3" id="KW-1003">Cell membrane</keyword>
<protein>
    <submittedName>
        <fullName evidence="9">Sugar ABC transporter permease</fullName>
    </submittedName>
</protein>
<gene>
    <name evidence="9" type="ORF">EYH45_05525</name>
</gene>
<evidence type="ECO:0000256" key="1">
    <source>
        <dbReference type="ARBA" id="ARBA00004651"/>
    </source>
</evidence>
<feature type="transmembrane region" description="Helical" evidence="7">
    <location>
        <begin position="247"/>
        <end position="274"/>
    </location>
</feature>
<feature type="domain" description="ABC transmembrane type-1" evidence="8">
    <location>
        <begin position="50"/>
        <end position="273"/>
    </location>
</feature>
<comment type="caution">
    <text evidence="9">The sequence shown here is derived from an EMBL/GenBank/DDBJ whole genome shotgun (WGS) entry which is preliminary data.</text>
</comment>
<evidence type="ECO:0000313" key="9">
    <source>
        <dbReference type="EMBL" id="HIQ30007.1"/>
    </source>
</evidence>
<evidence type="ECO:0000256" key="5">
    <source>
        <dbReference type="ARBA" id="ARBA00022989"/>
    </source>
</evidence>
<evidence type="ECO:0000256" key="6">
    <source>
        <dbReference type="ARBA" id="ARBA00023136"/>
    </source>
</evidence>
<comment type="similarity">
    <text evidence="7">Belongs to the binding-protein-dependent transport system permease family.</text>
</comment>
<evidence type="ECO:0000256" key="7">
    <source>
        <dbReference type="RuleBase" id="RU363032"/>
    </source>
</evidence>
<dbReference type="PANTHER" id="PTHR43005">
    <property type="entry name" value="BLR7065 PROTEIN"/>
    <property type="match status" value="1"/>
</dbReference>
<feature type="transmembrane region" description="Helical" evidence="7">
    <location>
        <begin position="87"/>
        <end position="107"/>
    </location>
</feature>
<keyword evidence="2 7" id="KW-0813">Transport</keyword>
<evidence type="ECO:0000256" key="2">
    <source>
        <dbReference type="ARBA" id="ARBA00022448"/>
    </source>
</evidence>
<sequence>MIFLSLFVIYPMLYNFYISLFKWKVVRIESFTGLDNYFKLLGNTQFHRAFINNVIWILIHVPTTTILGLLLAVLLKRVKGSYIIKSIIFLGMVIPQIVVGIMLLFMFDSDAGVINGLLRALNGIFTSLGMTELSFPIRSWTAYPDTALPALIIGSIWIWTGFAVVVYSAGLEGIPKDLYDAAEVDGASPLKTFWHITLPMLKPATIVVVTMTLIWVLKIFDIVYIATRGGPGGATNVMAYMMYEQGFVFYKWGIAAAIATIFTVIILAFSIYLVRAMVRR</sequence>
<accession>A0A832ZX79</accession>
<dbReference type="Pfam" id="PF00528">
    <property type="entry name" value="BPD_transp_1"/>
    <property type="match status" value="1"/>
</dbReference>
<comment type="subcellular location">
    <subcellularLocation>
        <location evidence="1 7">Cell membrane</location>
        <topology evidence="1 7">Multi-pass membrane protein</topology>
    </subcellularLocation>
</comment>
<feature type="transmembrane region" description="Helical" evidence="7">
    <location>
        <begin position="147"/>
        <end position="169"/>
    </location>
</feature>
<dbReference type="CDD" id="cd06261">
    <property type="entry name" value="TM_PBP2"/>
    <property type="match status" value="1"/>
</dbReference>
<evidence type="ECO:0000256" key="3">
    <source>
        <dbReference type="ARBA" id="ARBA00022475"/>
    </source>
</evidence>
<dbReference type="InterPro" id="IPR000515">
    <property type="entry name" value="MetI-like"/>
</dbReference>
<dbReference type="SUPFAM" id="SSF161098">
    <property type="entry name" value="MetI-like"/>
    <property type="match status" value="1"/>
</dbReference>
<evidence type="ECO:0000259" key="8">
    <source>
        <dbReference type="PROSITE" id="PS50928"/>
    </source>
</evidence>
<dbReference type="GO" id="GO:0005886">
    <property type="term" value="C:plasma membrane"/>
    <property type="evidence" value="ECO:0007669"/>
    <property type="project" value="UniProtKB-SubCell"/>
</dbReference>
<evidence type="ECO:0000256" key="4">
    <source>
        <dbReference type="ARBA" id="ARBA00022692"/>
    </source>
</evidence>
<dbReference type="GO" id="GO:0055085">
    <property type="term" value="P:transmembrane transport"/>
    <property type="evidence" value="ECO:0007669"/>
    <property type="project" value="InterPro"/>
</dbReference>
<organism evidence="9 10">
    <name type="scientific">Caldiarchaeum subterraneum</name>
    <dbReference type="NCBI Taxonomy" id="311458"/>
    <lineage>
        <taxon>Archaea</taxon>
        <taxon>Nitrososphaerota</taxon>
        <taxon>Candidatus Caldarchaeales</taxon>
        <taxon>Candidatus Caldarchaeaceae</taxon>
        <taxon>Candidatus Caldarchaeum</taxon>
    </lineage>
</organism>